<dbReference type="InterPro" id="IPR020038">
    <property type="entry name" value="Circ_bacteriocin"/>
</dbReference>
<dbReference type="InterPro" id="IPR009086">
    <property type="entry name" value="Bacteriocin_AS48"/>
</dbReference>
<evidence type="ECO:0000256" key="1">
    <source>
        <dbReference type="ARBA" id="ARBA00004613"/>
    </source>
</evidence>
<evidence type="ECO:0000256" key="3">
    <source>
        <dbReference type="ARBA" id="ARBA00022529"/>
    </source>
</evidence>
<proteinExistence type="predicted"/>
<evidence type="ECO:0008006" key="10">
    <source>
        <dbReference type="Google" id="ProtNLM"/>
    </source>
</evidence>
<keyword evidence="3" id="KW-0929">Antimicrobial</keyword>
<protein>
    <recommendedName>
        <fullName evidence="10">Circularin A/uberolysin family circular bacteriocin</fullName>
    </recommendedName>
</protein>
<dbReference type="GeneID" id="61768698"/>
<gene>
    <name evidence="8" type="ORF">FX981_01924</name>
</gene>
<dbReference type="GO" id="GO:0005576">
    <property type="term" value="C:extracellular region"/>
    <property type="evidence" value="ECO:0007669"/>
    <property type="project" value="UniProtKB-SubCell"/>
</dbReference>
<accession>A0A5C0WIM0</accession>
<dbReference type="EMBL" id="CP043404">
    <property type="protein sequence ID" value="QEK63683.1"/>
    <property type="molecule type" value="Genomic_DNA"/>
</dbReference>
<keyword evidence="9" id="KW-1185">Reference proteome</keyword>
<keyword evidence="7" id="KW-0732">Signal</keyword>
<evidence type="ECO:0000313" key="9">
    <source>
        <dbReference type="Proteomes" id="UP000325032"/>
    </source>
</evidence>
<keyword evidence="4" id="KW-0044">Antibiotic</keyword>
<dbReference type="AlphaFoldDB" id="A0A5C0WIM0"/>
<feature type="transmembrane region" description="Helical" evidence="6">
    <location>
        <begin position="30"/>
        <end position="58"/>
    </location>
</feature>
<dbReference type="GO" id="GO:0031640">
    <property type="term" value="P:killing of cells of another organism"/>
    <property type="evidence" value="ECO:0007669"/>
    <property type="project" value="UniProtKB-KW"/>
</dbReference>
<feature type="signal peptide" evidence="7">
    <location>
        <begin position="1"/>
        <end position="22"/>
    </location>
</feature>
<evidence type="ECO:0000313" key="8">
    <source>
        <dbReference type="EMBL" id="QEK63683.1"/>
    </source>
</evidence>
<organism evidence="8 9">
    <name type="scientific">Bacillus safensis</name>
    <dbReference type="NCBI Taxonomy" id="561879"/>
    <lineage>
        <taxon>Bacteria</taxon>
        <taxon>Bacillati</taxon>
        <taxon>Bacillota</taxon>
        <taxon>Bacilli</taxon>
        <taxon>Bacillales</taxon>
        <taxon>Bacillaceae</taxon>
        <taxon>Bacillus</taxon>
    </lineage>
</organism>
<comment type="subcellular location">
    <subcellularLocation>
        <location evidence="1">Secreted</location>
    </subcellularLocation>
</comment>
<evidence type="ECO:0000256" key="7">
    <source>
        <dbReference type="SAM" id="SignalP"/>
    </source>
</evidence>
<keyword evidence="2" id="KW-0964">Secreted</keyword>
<evidence type="ECO:0000256" key="4">
    <source>
        <dbReference type="ARBA" id="ARBA00023022"/>
    </source>
</evidence>
<keyword evidence="6" id="KW-0472">Membrane</keyword>
<evidence type="ECO:0000256" key="6">
    <source>
        <dbReference type="SAM" id="Phobius"/>
    </source>
</evidence>
<keyword evidence="6" id="KW-0812">Transmembrane</keyword>
<keyword evidence="6" id="KW-1133">Transmembrane helix</keyword>
<reference evidence="8 9" key="1">
    <citation type="journal article" date="2018" name="Plant Biotechnol. Rep.">
        <title>Diversity and antifungal activity of endophytic bacteria associated with Panax ginseng seedlings.</title>
        <authorList>
            <person name="Park J.M."/>
            <person name="Hong C.E."/>
            <person name="Jo S.H."/>
        </authorList>
    </citation>
    <scope>NUCLEOTIDE SEQUENCE [LARGE SCALE GENOMIC DNA]</scope>
    <source>
        <strain evidence="8 9">PgKB20</strain>
    </source>
</reference>
<feature type="chain" id="PRO_5038776929" description="Circularin A/uberolysin family circular bacteriocin" evidence="7">
    <location>
        <begin position="23"/>
        <end position="69"/>
    </location>
</feature>
<sequence>MMKVKKLGLISLLLFASTMASLVVSNGSSVATVITSVGVFFGVGIISSGVAAAILAVLKKQGKAKAAAF</sequence>
<dbReference type="Pfam" id="PF09221">
    <property type="entry name" value="Bacteriocin_IId"/>
    <property type="match status" value="1"/>
</dbReference>
<dbReference type="SMR" id="A0A5C0WIM0"/>
<evidence type="ECO:0000256" key="5">
    <source>
        <dbReference type="ARBA" id="ARBA00023048"/>
    </source>
</evidence>
<evidence type="ECO:0000256" key="2">
    <source>
        <dbReference type="ARBA" id="ARBA00022525"/>
    </source>
</evidence>
<name>A0A5C0WIM0_BACIA</name>
<dbReference type="GO" id="GO:0042742">
    <property type="term" value="P:defense response to bacterium"/>
    <property type="evidence" value="ECO:0007669"/>
    <property type="project" value="UniProtKB-KW"/>
</dbReference>
<dbReference type="Gene3D" id="1.20.225.10">
    <property type="entry name" value="Bacteriocin AS-48"/>
    <property type="match status" value="1"/>
</dbReference>
<dbReference type="RefSeq" id="WP_025093876.1">
    <property type="nucleotide sequence ID" value="NZ_BSBF01000002.1"/>
</dbReference>
<keyword evidence="5" id="KW-0078">Bacteriocin</keyword>
<dbReference type="Proteomes" id="UP000325032">
    <property type="component" value="Chromosome"/>
</dbReference>